<dbReference type="PANTHER" id="PTHR43787">
    <property type="entry name" value="FEMO COFACTOR BIOSYNTHESIS PROTEIN NIFB-RELATED"/>
    <property type="match status" value="1"/>
</dbReference>
<dbReference type="CDD" id="cd01335">
    <property type="entry name" value="Radical_SAM"/>
    <property type="match status" value="1"/>
</dbReference>
<evidence type="ECO:0000256" key="2">
    <source>
        <dbReference type="ARBA" id="ARBA00022485"/>
    </source>
</evidence>
<evidence type="ECO:0000313" key="8">
    <source>
        <dbReference type="EMBL" id="MBB5783559.1"/>
    </source>
</evidence>
<dbReference type="InterPro" id="IPR023885">
    <property type="entry name" value="4Fe4S-binding_SPASM_dom"/>
</dbReference>
<evidence type="ECO:0000313" key="9">
    <source>
        <dbReference type="Proteomes" id="UP000579153"/>
    </source>
</evidence>
<evidence type="ECO:0000256" key="4">
    <source>
        <dbReference type="ARBA" id="ARBA00022723"/>
    </source>
</evidence>
<gene>
    <name evidence="8" type="ORF">HD596_010315</name>
</gene>
<dbReference type="SUPFAM" id="SSF102114">
    <property type="entry name" value="Radical SAM enzymes"/>
    <property type="match status" value="1"/>
</dbReference>
<dbReference type="Gene3D" id="3.20.20.70">
    <property type="entry name" value="Aldolase class I"/>
    <property type="match status" value="1"/>
</dbReference>
<keyword evidence="3" id="KW-0949">S-adenosyl-L-methionine</keyword>
<reference evidence="8 9" key="1">
    <citation type="submission" date="2020-08" db="EMBL/GenBank/DDBJ databases">
        <title>Sequencing the genomes of 1000 actinobacteria strains.</title>
        <authorList>
            <person name="Klenk H.-P."/>
        </authorList>
    </citation>
    <scope>NUCLEOTIDE SEQUENCE [LARGE SCALE GENOMIC DNA]</scope>
    <source>
        <strain evidence="8 9">DSM 45507</strain>
    </source>
</reference>
<dbReference type="InterPro" id="IPR058240">
    <property type="entry name" value="rSAM_sf"/>
</dbReference>
<evidence type="ECO:0000259" key="7">
    <source>
        <dbReference type="PROSITE" id="PS51918"/>
    </source>
</evidence>
<sequence length="452" mass="49998">MQESRYNIWVAKKDAAYVYNGVSGALLRMSKGEKIALRKYLAGDPENSCSPRLLAHLMRGFMLVPDDADELSILETRYRASRWDSTSFALTVVTSLGCNFSCPYCFEAKHPSKMSEEVRGHILKVLDYQLTKISSFNVTWFGGEPLLGMDTITSLSDEFIDRCDRHSIQYGATVITNGYLLDNATCATLKDRRVESVQVGLDGPPDVHNCMRPLAGGVGTFWKIIRNLRHAVDYFPVSVRVNVDADNLSSAEELFQILANEGLSEKLTVYPGQIVSGGGNPLAPSSTYKPPCLSKKEFSVAELRFTELATRYGLAAPYLPTPTAAPCTAVRANELVVGSRGELYKCWDNVGDSNEVIGHIQDWRDTNARLAKWLKYDPFGNVECRGCVALPVCMGGCASHAFDALQYENRCGTFRHNHRDKVLKYIAYAEKQGFEGLTPASELARHAEGSVS</sequence>
<keyword evidence="6" id="KW-0411">Iron-sulfur</keyword>
<name>A0A7W9GGT9_9ACTN</name>
<dbReference type="UniPathway" id="UPA00782"/>
<dbReference type="EMBL" id="JACHMB010000001">
    <property type="protein sequence ID" value="MBB5783559.1"/>
    <property type="molecule type" value="Genomic_DNA"/>
</dbReference>
<dbReference type="InterPro" id="IPR013785">
    <property type="entry name" value="Aldolase_TIM"/>
</dbReference>
<keyword evidence="2" id="KW-0004">4Fe-4S</keyword>
<dbReference type="PANTHER" id="PTHR43787:SF3">
    <property type="entry name" value="ARYLSULFATASE REGULATORY PROTEIN"/>
    <property type="match status" value="1"/>
</dbReference>
<dbReference type="SFLD" id="SFLDG01067">
    <property type="entry name" value="SPASM/twitch_domain_containing"/>
    <property type="match status" value="1"/>
</dbReference>
<dbReference type="NCBIfam" id="TIGR04085">
    <property type="entry name" value="rSAM_more_4Fe4S"/>
    <property type="match status" value="1"/>
</dbReference>
<evidence type="ECO:0000256" key="3">
    <source>
        <dbReference type="ARBA" id="ARBA00022691"/>
    </source>
</evidence>
<dbReference type="PROSITE" id="PS51918">
    <property type="entry name" value="RADICAL_SAM"/>
    <property type="match status" value="1"/>
</dbReference>
<dbReference type="RefSeq" id="WP_185076524.1">
    <property type="nucleotide sequence ID" value="NZ_JACHMB010000001.1"/>
</dbReference>
<dbReference type="AlphaFoldDB" id="A0A7W9GGT9"/>
<keyword evidence="4" id="KW-0479">Metal-binding</keyword>
<evidence type="ECO:0000256" key="1">
    <source>
        <dbReference type="ARBA" id="ARBA00001966"/>
    </source>
</evidence>
<dbReference type="SFLD" id="SFLDS00029">
    <property type="entry name" value="Radical_SAM"/>
    <property type="match status" value="1"/>
</dbReference>
<organism evidence="8 9">
    <name type="scientific">Nonomuraea jabiensis</name>
    <dbReference type="NCBI Taxonomy" id="882448"/>
    <lineage>
        <taxon>Bacteria</taxon>
        <taxon>Bacillati</taxon>
        <taxon>Actinomycetota</taxon>
        <taxon>Actinomycetes</taxon>
        <taxon>Streptosporangiales</taxon>
        <taxon>Streptosporangiaceae</taxon>
        <taxon>Nonomuraea</taxon>
    </lineage>
</organism>
<comment type="caution">
    <text evidence="8">The sequence shown here is derived from an EMBL/GenBank/DDBJ whole genome shotgun (WGS) entry which is preliminary data.</text>
</comment>
<dbReference type="InterPro" id="IPR007197">
    <property type="entry name" value="rSAM"/>
</dbReference>
<dbReference type="GO" id="GO:0046872">
    <property type="term" value="F:metal ion binding"/>
    <property type="evidence" value="ECO:0007669"/>
    <property type="project" value="UniProtKB-KW"/>
</dbReference>
<evidence type="ECO:0000256" key="5">
    <source>
        <dbReference type="ARBA" id="ARBA00023004"/>
    </source>
</evidence>
<keyword evidence="9" id="KW-1185">Reference proteome</keyword>
<protein>
    <recommendedName>
        <fullName evidence="7">Radical SAM core domain-containing protein</fullName>
    </recommendedName>
</protein>
<accession>A0A7W9GGT9</accession>
<dbReference type="Pfam" id="PF04055">
    <property type="entry name" value="Radical_SAM"/>
    <property type="match status" value="1"/>
</dbReference>
<keyword evidence="5" id="KW-0408">Iron</keyword>
<proteinExistence type="predicted"/>
<evidence type="ECO:0000256" key="6">
    <source>
        <dbReference type="ARBA" id="ARBA00023014"/>
    </source>
</evidence>
<dbReference type="Proteomes" id="UP000579153">
    <property type="component" value="Unassembled WGS sequence"/>
</dbReference>
<dbReference type="GO" id="GO:0051539">
    <property type="term" value="F:4 iron, 4 sulfur cluster binding"/>
    <property type="evidence" value="ECO:0007669"/>
    <property type="project" value="UniProtKB-KW"/>
</dbReference>
<dbReference type="GO" id="GO:0003824">
    <property type="term" value="F:catalytic activity"/>
    <property type="evidence" value="ECO:0007669"/>
    <property type="project" value="InterPro"/>
</dbReference>
<feature type="domain" description="Radical SAM core" evidence="7">
    <location>
        <begin position="84"/>
        <end position="315"/>
    </location>
</feature>
<comment type="cofactor">
    <cofactor evidence="1">
        <name>[4Fe-4S] cluster</name>
        <dbReference type="ChEBI" id="CHEBI:49883"/>
    </cofactor>
</comment>